<reference evidence="3 4" key="1">
    <citation type="submission" date="2018-09" db="EMBL/GenBank/DDBJ databases">
        <title>Discovery and Ecogenomic Context for Candidatus Cryosericales, a Global Caldiserica Order Active in Thawing Permafrost.</title>
        <authorList>
            <person name="Martinez M.A."/>
            <person name="Woodcroft B.J."/>
            <person name="Ignacio Espinoza J.C."/>
            <person name="Zayed A."/>
            <person name="Singleton C.M."/>
            <person name="Boyd J."/>
            <person name="Li Y.-F."/>
            <person name="Purvine S."/>
            <person name="Maughan H."/>
            <person name="Hodgkins S.B."/>
            <person name="Anderson D."/>
            <person name="Sederholm M."/>
            <person name="Temperton B."/>
            <person name="Saleska S.R."/>
            <person name="Tyson G.W."/>
            <person name="Rich V.I."/>
        </authorList>
    </citation>
    <scope>NUCLEOTIDE SEQUENCE [LARGE SCALE GENOMIC DNA]</scope>
    <source>
        <strain evidence="3 4">SMC6</strain>
    </source>
</reference>
<comment type="similarity">
    <text evidence="1">Belongs to the sodium:galactoside symporter (TC 2.A.2) family.</text>
</comment>
<keyword evidence="2" id="KW-1133">Transmembrane helix</keyword>
<keyword evidence="2" id="KW-0812">Transmembrane</keyword>
<proteinExistence type="inferred from homology"/>
<feature type="transmembrane region" description="Helical" evidence="2">
    <location>
        <begin position="179"/>
        <end position="198"/>
    </location>
</feature>
<dbReference type="EMBL" id="QXIT01000015">
    <property type="protein sequence ID" value="RIE10719.1"/>
    <property type="molecule type" value="Genomic_DNA"/>
</dbReference>
<comment type="caution">
    <text evidence="3">The sequence shown here is derived from an EMBL/GenBank/DDBJ whole genome shotgun (WGS) entry which is preliminary data.</text>
</comment>
<feature type="transmembrane region" description="Helical" evidence="2">
    <location>
        <begin position="75"/>
        <end position="93"/>
    </location>
</feature>
<keyword evidence="2" id="KW-0472">Membrane</keyword>
<dbReference type="RefSeq" id="WP_119175349.1">
    <property type="nucleotide sequence ID" value="NZ_QXIT01000015.1"/>
</dbReference>
<sequence length="459" mass="50192">MNFWKKLAYSFGSMGAGLPENAFTAWALYLYVDKLGFPQQLFATAMLIYTIWNCINDPLFGFWSDRTHTRWGRRIPYIVLGTLPLALAFYLIWVPPASLLTPAGMFTPALFWYYLAVIFAFDGFYTIVIINWTSLYPETFSSTSDRSTVNAWRQAIGILGAMAGLAATPLIVAKLGWRGMGIIFGAITAISIFVSLLGSKENIHAPGEPLPLGPAIRNTLANRSFLTFVMFNLFVNSVIVLVPQVIPFFAKYVLRISDAQSSLIMAPIFIVAMLTQIFWSKVVVRRGVRTTAMIACVLFGLTLLPLGLVRTMPQAITGFAIVGVGLGALLLVGDIMVADICDEDYLKTHTRREGMYYGVNALIIRMSVAISAGTISLVQTITGYRAVANPALMAPAAVIGFRVLVSAVPAALIGLGLIFVFLYPLHGARLERVKEQCALAARLNTAADTPIPQQEVIIL</sequence>
<dbReference type="InterPro" id="IPR039672">
    <property type="entry name" value="MFS_2"/>
</dbReference>
<dbReference type="GO" id="GO:0008643">
    <property type="term" value="P:carbohydrate transport"/>
    <property type="evidence" value="ECO:0007669"/>
    <property type="project" value="InterPro"/>
</dbReference>
<keyword evidence="4" id="KW-1185">Reference proteome</keyword>
<evidence type="ECO:0000313" key="4">
    <source>
        <dbReference type="Proteomes" id="UP000266260"/>
    </source>
</evidence>
<feature type="transmembrane region" description="Helical" evidence="2">
    <location>
        <begin position="291"/>
        <end position="309"/>
    </location>
</feature>
<evidence type="ECO:0000256" key="1">
    <source>
        <dbReference type="ARBA" id="ARBA00009617"/>
    </source>
</evidence>
<dbReference type="Pfam" id="PF13347">
    <property type="entry name" value="MFS_2"/>
    <property type="match status" value="1"/>
</dbReference>
<feature type="transmembrane region" description="Helical" evidence="2">
    <location>
        <begin position="357"/>
        <end position="379"/>
    </location>
</feature>
<feature type="transmembrane region" description="Helical" evidence="2">
    <location>
        <begin position="315"/>
        <end position="337"/>
    </location>
</feature>
<gene>
    <name evidence="3" type="ORF">SMC6_00870</name>
</gene>
<evidence type="ECO:0000256" key="2">
    <source>
        <dbReference type="SAM" id="Phobius"/>
    </source>
</evidence>
<feature type="transmembrane region" description="Helical" evidence="2">
    <location>
        <begin position="113"/>
        <end position="134"/>
    </location>
</feature>
<evidence type="ECO:0000313" key="3">
    <source>
        <dbReference type="EMBL" id="RIE10719.1"/>
    </source>
</evidence>
<dbReference type="AlphaFoldDB" id="A0A398DAY3"/>
<accession>A0A398DAY3</accession>
<dbReference type="Proteomes" id="UP000266260">
    <property type="component" value="Unassembled WGS sequence"/>
</dbReference>
<dbReference type="GO" id="GO:0015293">
    <property type="term" value="F:symporter activity"/>
    <property type="evidence" value="ECO:0007669"/>
    <property type="project" value="InterPro"/>
</dbReference>
<dbReference type="PANTHER" id="PTHR11328:SF24">
    <property type="entry name" value="MAJOR FACILITATOR SUPERFAMILY (MFS) PROFILE DOMAIN-CONTAINING PROTEIN"/>
    <property type="match status" value="1"/>
</dbReference>
<feature type="transmembrane region" description="Helical" evidence="2">
    <location>
        <begin position="155"/>
        <end position="173"/>
    </location>
</feature>
<dbReference type="PANTHER" id="PTHR11328">
    <property type="entry name" value="MAJOR FACILITATOR SUPERFAMILY DOMAIN-CONTAINING PROTEIN"/>
    <property type="match status" value="1"/>
</dbReference>
<feature type="transmembrane region" description="Helical" evidence="2">
    <location>
        <begin position="225"/>
        <end position="250"/>
    </location>
</feature>
<dbReference type="GO" id="GO:0005886">
    <property type="term" value="C:plasma membrane"/>
    <property type="evidence" value="ECO:0007669"/>
    <property type="project" value="TreeGrafter"/>
</dbReference>
<name>A0A398DAY3_9BACT</name>
<dbReference type="SUPFAM" id="SSF103473">
    <property type="entry name" value="MFS general substrate transporter"/>
    <property type="match status" value="1"/>
</dbReference>
<organism evidence="3 4">
    <name type="scientific">Candidatus Cryosericum odellii</name>
    <dbReference type="NCBI Taxonomy" id="2290917"/>
    <lineage>
        <taxon>Bacteria</taxon>
        <taxon>Pseudomonadati</taxon>
        <taxon>Caldisericota/Cryosericota group</taxon>
        <taxon>Candidatus Cryosericota</taxon>
        <taxon>Candidatus Cryosericia</taxon>
        <taxon>Candidatus Cryosericales</taxon>
        <taxon>Candidatus Cryosericaceae</taxon>
        <taxon>Candidatus Cryosericum</taxon>
    </lineage>
</organism>
<protein>
    <submittedName>
        <fullName evidence="3">MFS transporter</fullName>
    </submittedName>
</protein>
<dbReference type="Gene3D" id="1.20.1250.20">
    <property type="entry name" value="MFS general substrate transporter like domains"/>
    <property type="match status" value="2"/>
</dbReference>
<feature type="transmembrane region" description="Helical" evidence="2">
    <location>
        <begin position="7"/>
        <end position="29"/>
    </location>
</feature>
<feature type="transmembrane region" description="Helical" evidence="2">
    <location>
        <begin position="41"/>
        <end position="63"/>
    </location>
</feature>
<feature type="transmembrane region" description="Helical" evidence="2">
    <location>
        <begin position="262"/>
        <end position="279"/>
    </location>
</feature>
<dbReference type="InterPro" id="IPR036259">
    <property type="entry name" value="MFS_trans_sf"/>
</dbReference>
<feature type="transmembrane region" description="Helical" evidence="2">
    <location>
        <begin position="399"/>
        <end position="425"/>
    </location>
</feature>